<protein>
    <submittedName>
        <fullName evidence="2">Electron transporter, disulfide bond oxidoreductase D (DsbD) family</fullName>
    </submittedName>
</protein>
<feature type="non-terminal residue" evidence="2">
    <location>
        <position position="1"/>
    </location>
</feature>
<dbReference type="InterPro" id="IPR051790">
    <property type="entry name" value="Cytochrome_c-biogenesis_DsbD"/>
</dbReference>
<feature type="transmembrane region" description="Helical" evidence="1">
    <location>
        <begin position="91"/>
        <end position="110"/>
    </location>
</feature>
<keyword evidence="1" id="KW-1133">Transmembrane helix</keyword>
<dbReference type="EMBL" id="AUZX01008222">
    <property type="protein sequence ID" value="EQD56537.1"/>
    <property type="molecule type" value="Genomic_DNA"/>
</dbReference>
<evidence type="ECO:0000256" key="1">
    <source>
        <dbReference type="SAM" id="Phobius"/>
    </source>
</evidence>
<feature type="transmembrane region" description="Helical" evidence="1">
    <location>
        <begin position="143"/>
        <end position="170"/>
    </location>
</feature>
<feature type="transmembrane region" description="Helical" evidence="1">
    <location>
        <begin position="212"/>
        <end position="235"/>
    </location>
</feature>
<feature type="transmembrane region" description="Helical" evidence="1">
    <location>
        <begin position="61"/>
        <end position="85"/>
    </location>
</feature>
<feature type="transmembrane region" description="Helical" evidence="1">
    <location>
        <begin position="176"/>
        <end position="200"/>
    </location>
</feature>
<reference evidence="2" key="2">
    <citation type="journal article" date="2014" name="ISME J.">
        <title>Microbial stratification in low pH oxic and suboxic macroscopic growths along an acid mine drainage.</title>
        <authorList>
            <person name="Mendez-Garcia C."/>
            <person name="Mesa V."/>
            <person name="Sprenger R.R."/>
            <person name="Richter M."/>
            <person name="Diez M.S."/>
            <person name="Solano J."/>
            <person name="Bargiela R."/>
            <person name="Golyshina O.V."/>
            <person name="Manteca A."/>
            <person name="Ramos J.L."/>
            <person name="Gallego J.R."/>
            <person name="Llorente I."/>
            <person name="Martins Dos Santos V.A."/>
            <person name="Jensen O.N."/>
            <person name="Pelaez A.I."/>
            <person name="Sanchez J."/>
            <person name="Ferrer M."/>
        </authorList>
    </citation>
    <scope>NUCLEOTIDE SEQUENCE</scope>
</reference>
<keyword evidence="1" id="KW-0812">Transmembrane</keyword>
<feature type="transmembrane region" description="Helical" evidence="1">
    <location>
        <begin position="12"/>
        <end position="40"/>
    </location>
</feature>
<accession>T1AH94</accession>
<dbReference type="AlphaFoldDB" id="T1AH94"/>
<organism evidence="2">
    <name type="scientific">mine drainage metagenome</name>
    <dbReference type="NCBI Taxonomy" id="410659"/>
    <lineage>
        <taxon>unclassified sequences</taxon>
        <taxon>metagenomes</taxon>
        <taxon>ecological metagenomes</taxon>
    </lineage>
</organism>
<sequence>AQSAPILPKSLILVLAILAGAASFFSPCSLAITPAFLAYFVEKDSRRDLPPSPRRMLSAALLIATGIVGVSAVAGLLVGLIGAIVYNVLVYLIPLVGAVFIVLGVMMLLGRGGGLARISRYLPGRRYYERYVSEGTGNRPGGLIAFGVAYGAASHSCTLPVVIGILMLPIAAGNYWLAGIAVLIYGVALAGLMLLMLTLGQPTVTAVRRWTGPYLSYIIGALFLATGGYLFHYFMLNYGLTFAL</sequence>
<name>T1AH94_9ZZZZ</name>
<evidence type="ECO:0000313" key="2">
    <source>
        <dbReference type="EMBL" id="EQD56537.1"/>
    </source>
</evidence>
<dbReference type="PANTHER" id="PTHR31272">
    <property type="entry name" value="CYTOCHROME C-TYPE BIOGENESIS PROTEIN HI_1454-RELATED"/>
    <property type="match status" value="1"/>
</dbReference>
<keyword evidence="1" id="KW-0472">Membrane</keyword>
<dbReference type="PANTHER" id="PTHR31272:SF9">
    <property type="entry name" value="BLL1027 PROTEIN"/>
    <property type="match status" value="1"/>
</dbReference>
<proteinExistence type="predicted"/>
<reference evidence="2" key="1">
    <citation type="submission" date="2013-08" db="EMBL/GenBank/DDBJ databases">
        <authorList>
            <person name="Mendez C."/>
            <person name="Richter M."/>
            <person name="Ferrer M."/>
            <person name="Sanchez J."/>
        </authorList>
    </citation>
    <scope>NUCLEOTIDE SEQUENCE</scope>
</reference>
<gene>
    <name evidence="2" type="ORF">B1A_11486</name>
</gene>
<comment type="caution">
    <text evidence="2">The sequence shown here is derived from an EMBL/GenBank/DDBJ whole genome shotgun (WGS) entry which is preliminary data.</text>
</comment>